<dbReference type="PANTHER" id="PTHR24276">
    <property type="entry name" value="POLYSERASE-RELATED"/>
    <property type="match status" value="1"/>
</dbReference>
<proteinExistence type="inferred from homology"/>
<feature type="domain" description="Peptidase S1" evidence="9">
    <location>
        <begin position="28"/>
        <end position="254"/>
    </location>
</feature>
<dbReference type="InParanoid" id="A0A5N4A150"/>
<keyword evidence="4 8" id="KW-0378">Hydrolase</keyword>
<sequence length="254" mass="27990">MGLLIFALFTFATCDYGPISDEDEVKRVIGGVATTIQKFPYQVSLEVNGKHLCGASLVKPHVVVTAAHCTLAYQAQQLTVRAGTTLKGKGGKVVNVFCIIEHPDFSPKTYDYDVAVGILESRLELSPTIRTIDLLPKDSVIDEHVLAYATGWGQMKPRSGSWSNRLRMVRVPKVSREKCQRLLRRKTVTPRMVCFGYDEGGMDACRGDSGGPITIDDELVGIISWGDGCAKPNKPGVYTDITNPEIYDFIEEFL</sequence>
<evidence type="ECO:0000313" key="10">
    <source>
        <dbReference type="EMBL" id="KAB0791011.1"/>
    </source>
</evidence>
<dbReference type="FunFam" id="2.40.10.10:FF:000077">
    <property type="entry name" value="Predicted protein"/>
    <property type="match status" value="1"/>
</dbReference>
<dbReference type="OrthoDB" id="10059102at2759"/>
<evidence type="ECO:0000256" key="5">
    <source>
        <dbReference type="ARBA" id="ARBA00022825"/>
    </source>
</evidence>
<evidence type="ECO:0000256" key="2">
    <source>
        <dbReference type="ARBA" id="ARBA00022670"/>
    </source>
</evidence>
<dbReference type="AlphaFoldDB" id="A0A5N4A150"/>
<name>A0A5N4A150_PHOPY</name>
<dbReference type="SUPFAM" id="SSF50494">
    <property type="entry name" value="Trypsin-like serine proteases"/>
    <property type="match status" value="1"/>
</dbReference>
<dbReference type="PRINTS" id="PR00722">
    <property type="entry name" value="CHYMOTRYPSIN"/>
</dbReference>
<dbReference type="PANTHER" id="PTHR24276:SF91">
    <property type="entry name" value="AT26814P-RELATED"/>
    <property type="match status" value="1"/>
</dbReference>
<dbReference type="GO" id="GO:0006508">
    <property type="term" value="P:proteolysis"/>
    <property type="evidence" value="ECO:0007669"/>
    <property type="project" value="UniProtKB-KW"/>
</dbReference>
<dbReference type="PROSITE" id="PS50240">
    <property type="entry name" value="TRYPSIN_DOM"/>
    <property type="match status" value="1"/>
</dbReference>
<evidence type="ECO:0000256" key="3">
    <source>
        <dbReference type="ARBA" id="ARBA00022729"/>
    </source>
</evidence>
<dbReference type="SMART" id="SM00020">
    <property type="entry name" value="Tryp_SPc"/>
    <property type="match status" value="1"/>
</dbReference>
<reference evidence="10 11" key="1">
    <citation type="journal article" date="2018" name="Elife">
        <title>Firefly genomes illuminate parallel origins of bioluminescence in beetles.</title>
        <authorList>
            <person name="Fallon T.R."/>
            <person name="Lower S.E."/>
            <person name="Chang C.H."/>
            <person name="Bessho-Uehara M."/>
            <person name="Martin G.J."/>
            <person name="Bewick A.J."/>
            <person name="Behringer M."/>
            <person name="Debat H.J."/>
            <person name="Wong I."/>
            <person name="Day J.C."/>
            <person name="Suvorov A."/>
            <person name="Silva C.J."/>
            <person name="Stanger-Hall K.F."/>
            <person name="Hall D.W."/>
            <person name="Schmitz R.J."/>
            <person name="Nelson D.R."/>
            <person name="Lewis S.M."/>
            <person name="Shigenobu S."/>
            <person name="Bybee S.M."/>
            <person name="Larracuente A.M."/>
            <person name="Oba Y."/>
            <person name="Weng J.K."/>
        </authorList>
    </citation>
    <scope>NUCLEOTIDE SEQUENCE [LARGE SCALE GENOMIC DNA]</scope>
    <source>
        <strain evidence="10">1611_PpyrPB1</strain>
        <tissue evidence="10">Whole body</tissue>
    </source>
</reference>
<comment type="caution">
    <text evidence="10">The sequence shown here is derived from an EMBL/GenBank/DDBJ whole genome shotgun (WGS) entry which is preliminary data.</text>
</comment>
<keyword evidence="6" id="KW-0865">Zymogen</keyword>
<dbReference type="InterPro" id="IPR050430">
    <property type="entry name" value="Peptidase_S1"/>
</dbReference>
<keyword evidence="3" id="KW-0732">Signal</keyword>
<organism evidence="10 11">
    <name type="scientific">Photinus pyralis</name>
    <name type="common">Common eastern firefly</name>
    <name type="synonym">Lampyris pyralis</name>
    <dbReference type="NCBI Taxonomy" id="7054"/>
    <lineage>
        <taxon>Eukaryota</taxon>
        <taxon>Metazoa</taxon>
        <taxon>Ecdysozoa</taxon>
        <taxon>Arthropoda</taxon>
        <taxon>Hexapoda</taxon>
        <taxon>Insecta</taxon>
        <taxon>Pterygota</taxon>
        <taxon>Neoptera</taxon>
        <taxon>Endopterygota</taxon>
        <taxon>Coleoptera</taxon>
        <taxon>Polyphaga</taxon>
        <taxon>Elateriformia</taxon>
        <taxon>Elateroidea</taxon>
        <taxon>Lampyridae</taxon>
        <taxon>Lampyrinae</taxon>
        <taxon>Photinus</taxon>
    </lineage>
</organism>
<keyword evidence="5 8" id="KW-0720">Serine protease</keyword>
<dbReference type="InterPro" id="IPR043504">
    <property type="entry name" value="Peptidase_S1_PA_chymotrypsin"/>
</dbReference>
<evidence type="ECO:0000256" key="1">
    <source>
        <dbReference type="ARBA" id="ARBA00007664"/>
    </source>
</evidence>
<comment type="similarity">
    <text evidence="1">Belongs to the peptidase S1 family.</text>
</comment>
<dbReference type="Pfam" id="PF00089">
    <property type="entry name" value="Trypsin"/>
    <property type="match status" value="1"/>
</dbReference>
<keyword evidence="2 8" id="KW-0645">Protease</keyword>
<dbReference type="CDD" id="cd00190">
    <property type="entry name" value="Tryp_SPc"/>
    <property type="match status" value="1"/>
</dbReference>
<dbReference type="EMBL" id="VVIM01000011">
    <property type="protein sequence ID" value="KAB0791011.1"/>
    <property type="molecule type" value="Genomic_DNA"/>
</dbReference>
<evidence type="ECO:0000256" key="7">
    <source>
        <dbReference type="ARBA" id="ARBA00023157"/>
    </source>
</evidence>
<gene>
    <name evidence="10" type="ORF">PPYR_02811</name>
</gene>
<dbReference type="InterPro" id="IPR009003">
    <property type="entry name" value="Peptidase_S1_PA"/>
</dbReference>
<evidence type="ECO:0000313" key="11">
    <source>
        <dbReference type="Proteomes" id="UP000327044"/>
    </source>
</evidence>
<dbReference type="PROSITE" id="PS00134">
    <property type="entry name" value="TRYPSIN_HIS"/>
    <property type="match status" value="1"/>
</dbReference>
<keyword evidence="11" id="KW-1185">Reference proteome</keyword>
<dbReference type="GO" id="GO:0004252">
    <property type="term" value="F:serine-type endopeptidase activity"/>
    <property type="evidence" value="ECO:0007669"/>
    <property type="project" value="InterPro"/>
</dbReference>
<dbReference type="InterPro" id="IPR001254">
    <property type="entry name" value="Trypsin_dom"/>
</dbReference>
<accession>A0A5N4A150</accession>
<dbReference type="PROSITE" id="PS00135">
    <property type="entry name" value="TRYPSIN_SER"/>
    <property type="match status" value="1"/>
</dbReference>
<dbReference type="InterPro" id="IPR018114">
    <property type="entry name" value="TRYPSIN_HIS"/>
</dbReference>
<protein>
    <recommendedName>
        <fullName evidence="9">Peptidase S1 domain-containing protein</fullName>
    </recommendedName>
</protein>
<keyword evidence="7" id="KW-1015">Disulfide bond</keyword>
<dbReference type="Gene3D" id="2.40.10.10">
    <property type="entry name" value="Trypsin-like serine proteases"/>
    <property type="match status" value="1"/>
</dbReference>
<dbReference type="InterPro" id="IPR033116">
    <property type="entry name" value="TRYPSIN_SER"/>
</dbReference>
<evidence type="ECO:0000256" key="8">
    <source>
        <dbReference type="RuleBase" id="RU363034"/>
    </source>
</evidence>
<dbReference type="Proteomes" id="UP000327044">
    <property type="component" value="Unassembled WGS sequence"/>
</dbReference>
<evidence type="ECO:0000256" key="6">
    <source>
        <dbReference type="ARBA" id="ARBA00023145"/>
    </source>
</evidence>
<dbReference type="InterPro" id="IPR001314">
    <property type="entry name" value="Peptidase_S1A"/>
</dbReference>
<evidence type="ECO:0000259" key="9">
    <source>
        <dbReference type="PROSITE" id="PS50240"/>
    </source>
</evidence>
<evidence type="ECO:0000256" key="4">
    <source>
        <dbReference type="ARBA" id="ARBA00022801"/>
    </source>
</evidence>